<reference evidence="2 3" key="1">
    <citation type="submission" date="2016-10" db="EMBL/GenBank/DDBJ databases">
        <authorList>
            <person name="de Groot N.N."/>
        </authorList>
    </citation>
    <scope>NUCLEOTIDE SEQUENCE [LARGE SCALE GENOMIC DNA]</scope>
    <source>
        <strain evidence="2 3">MAR_2009_71</strain>
    </source>
</reference>
<accession>A0A1H4PY77</accession>
<gene>
    <name evidence="2" type="ORF">SAMN05192540_2420</name>
</gene>
<proteinExistence type="predicted"/>
<evidence type="ECO:0000313" key="3">
    <source>
        <dbReference type="Proteomes" id="UP000183038"/>
    </source>
</evidence>
<dbReference type="Proteomes" id="UP000183038">
    <property type="component" value="Unassembled WGS sequence"/>
</dbReference>
<name>A0A1H4PY77_9FLAO</name>
<keyword evidence="1" id="KW-0812">Transmembrane</keyword>
<protein>
    <submittedName>
        <fullName evidence="2">Uncharacterized protein</fullName>
    </submittedName>
</protein>
<feature type="transmembrane region" description="Helical" evidence="1">
    <location>
        <begin position="7"/>
        <end position="29"/>
    </location>
</feature>
<sequence>MKLKHKVLVFNFLAFAILFIVFRVVLFMTLTISSIYLSVIAAILASFLAPKFAVTKIESVEKIVMKWIFTKGFKVL</sequence>
<evidence type="ECO:0000313" key="2">
    <source>
        <dbReference type="EMBL" id="SEC12365.1"/>
    </source>
</evidence>
<dbReference type="RefSeq" id="WP_074672994.1">
    <property type="nucleotide sequence ID" value="NZ_FNTB01000001.1"/>
</dbReference>
<keyword evidence="1" id="KW-1133">Transmembrane helix</keyword>
<dbReference type="AlphaFoldDB" id="A0A1H4PY77"/>
<dbReference type="OrthoDB" id="1179771at2"/>
<feature type="transmembrane region" description="Helical" evidence="1">
    <location>
        <begin position="35"/>
        <end position="54"/>
    </location>
</feature>
<dbReference type="EMBL" id="FNTB01000001">
    <property type="protein sequence ID" value="SEC12365.1"/>
    <property type="molecule type" value="Genomic_DNA"/>
</dbReference>
<organism evidence="2 3">
    <name type="scientific">Maribacter dokdonensis</name>
    <dbReference type="NCBI Taxonomy" id="320912"/>
    <lineage>
        <taxon>Bacteria</taxon>
        <taxon>Pseudomonadati</taxon>
        <taxon>Bacteroidota</taxon>
        <taxon>Flavobacteriia</taxon>
        <taxon>Flavobacteriales</taxon>
        <taxon>Flavobacteriaceae</taxon>
        <taxon>Maribacter</taxon>
    </lineage>
</organism>
<evidence type="ECO:0000256" key="1">
    <source>
        <dbReference type="SAM" id="Phobius"/>
    </source>
</evidence>
<keyword evidence="1" id="KW-0472">Membrane</keyword>